<dbReference type="PANTHER" id="PTHR12452">
    <property type="entry name" value="42-9-9 PROTEIN-RELATED"/>
    <property type="match status" value="1"/>
</dbReference>
<comment type="caution">
    <text evidence="3">The sequence shown here is derived from an EMBL/GenBank/DDBJ whole genome shotgun (WGS) entry which is preliminary data.</text>
</comment>
<comment type="similarity">
    <text evidence="1">Belongs to the thioredoxin family.</text>
</comment>
<dbReference type="InterPro" id="IPR036249">
    <property type="entry name" value="Thioredoxin-like_sf"/>
</dbReference>
<dbReference type="Pfam" id="PF06110">
    <property type="entry name" value="TXD17-like_Trx"/>
    <property type="match status" value="1"/>
</dbReference>
<dbReference type="OrthoDB" id="78947at2759"/>
<name>A0A9N8VP00_9GLOM</name>
<feature type="domain" description="Thioredoxin" evidence="2">
    <location>
        <begin position="16"/>
        <end position="80"/>
    </location>
</feature>
<gene>
    <name evidence="3" type="ORF">POCULU_LOCUS238</name>
</gene>
<protein>
    <submittedName>
        <fullName evidence="3">10425_t:CDS:1</fullName>
    </submittedName>
</protein>
<evidence type="ECO:0000256" key="1">
    <source>
        <dbReference type="ARBA" id="ARBA00008987"/>
    </source>
</evidence>
<reference evidence="3" key="1">
    <citation type="submission" date="2021-06" db="EMBL/GenBank/DDBJ databases">
        <authorList>
            <person name="Kallberg Y."/>
            <person name="Tangrot J."/>
            <person name="Rosling A."/>
        </authorList>
    </citation>
    <scope>NUCLEOTIDE SEQUENCE</scope>
    <source>
        <strain evidence="3">IA702</strain>
    </source>
</reference>
<sequence>MVQSIRLELADDIQDKINKISEEAVVGSKVYVLFFGTELPSTGQSWCPDCYEADPHIRNAFDKHAPSAILIEAPVGTREQLSSEISIKN</sequence>
<dbReference type="Proteomes" id="UP000789572">
    <property type="component" value="Unassembled WGS sequence"/>
</dbReference>
<accession>A0A9N8VP00</accession>
<evidence type="ECO:0000313" key="3">
    <source>
        <dbReference type="EMBL" id="CAG8454849.1"/>
    </source>
</evidence>
<evidence type="ECO:0000259" key="2">
    <source>
        <dbReference type="Pfam" id="PF06110"/>
    </source>
</evidence>
<dbReference type="Gene3D" id="3.40.30.10">
    <property type="entry name" value="Glutaredoxin"/>
    <property type="match status" value="1"/>
</dbReference>
<dbReference type="EMBL" id="CAJVPJ010000011">
    <property type="protein sequence ID" value="CAG8454849.1"/>
    <property type="molecule type" value="Genomic_DNA"/>
</dbReference>
<dbReference type="SUPFAM" id="SSF52833">
    <property type="entry name" value="Thioredoxin-like"/>
    <property type="match status" value="1"/>
</dbReference>
<dbReference type="InterPro" id="IPR010357">
    <property type="entry name" value="TXNDC17_dom"/>
</dbReference>
<dbReference type="AlphaFoldDB" id="A0A9N8VP00"/>
<dbReference type="GO" id="GO:0005829">
    <property type="term" value="C:cytosol"/>
    <property type="evidence" value="ECO:0007669"/>
    <property type="project" value="TreeGrafter"/>
</dbReference>
<organism evidence="3 4">
    <name type="scientific">Paraglomus occultum</name>
    <dbReference type="NCBI Taxonomy" id="144539"/>
    <lineage>
        <taxon>Eukaryota</taxon>
        <taxon>Fungi</taxon>
        <taxon>Fungi incertae sedis</taxon>
        <taxon>Mucoromycota</taxon>
        <taxon>Glomeromycotina</taxon>
        <taxon>Glomeromycetes</taxon>
        <taxon>Paraglomerales</taxon>
        <taxon>Paraglomeraceae</taxon>
        <taxon>Paraglomus</taxon>
    </lineage>
</organism>
<dbReference type="PANTHER" id="PTHR12452:SF0">
    <property type="entry name" value="THIOREDOXIN DOMAIN-CONTAINING PROTEIN 17"/>
    <property type="match status" value="1"/>
</dbReference>
<proteinExistence type="inferred from homology"/>
<dbReference type="GO" id="GO:0047134">
    <property type="term" value="F:protein-disulfide reductase [NAD(P)H] activity"/>
    <property type="evidence" value="ECO:0007669"/>
    <property type="project" value="InterPro"/>
</dbReference>
<keyword evidence="4" id="KW-1185">Reference proteome</keyword>
<dbReference type="InterPro" id="IPR045108">
    <property type="entry name" value="TXNDC17-like"/>
</dbReference>
<evidence type="ECO:0000313" key="4">
    <source>
        <dbReference type="Proteomes" id="UP000789572"/>
    </source>
</evidence>